<dbReference type="InterPro" id="IPR008173">
    <property type="entry name" value="Adenylyl_cyclase_CyaB"/>
</dbReference>
<protein>
    <submittedName>
        <fullName evidence="2">Class IV adenylate cyclase</fullName>
    </submittedName>
</protein>
<feature type="domain" description="CYTH" evidence="1">
    <location>
        <begin position="2"/>
        <end position="169"/>
    </location>
</feature>
<dbReference type="InterPro" id="IPR033469">
    <property type="entry name" value="CYTH-like_dom_sf"/>
</dbReference>
<evidence type="ECO:0000259" key="1">
    <source>
        <dbReference type="PROSITE" id="PS51707"/>
    </source>
</evidence>
<evidence type="ECO:0000313" key="2">
    <source>
        <dbReference type="EMBL" id="WTQ74930.1"/>
    </source>
</evidence>
<dbReference type="Gene3D" id="2.40.320.10">
    <property type="entry name" value="Hypothetical Protein Pfu-838710-001"/>
    <property type="match status" value="1"/>
</dbReference>
<dbReference type="AlphaFoldDB" id="A0AAU1LU16"/>
<gene>
    <name evidence="2" type="ORF">OG222_18345</name>
</gene>
<dbReference type="InterPro" id="IPR023577">
    <property type="entry name" value="CYTH_domain"/>
</dbReference>
<dbReference type="PROSITE" id="PS51707">
    <property type="entry name" value="CYTH"/>
    <property type="match status" value="1"/>
</dbReference>
<organism evidence="2">
    <name type="scientific">Streptomyces sp. NBC_00148</name>
    <dbReference type="NCBI Taxonomy" id="2903626"/>
    <lineage>
        <taxon>Bacteria</taxon>
        <taxon>Bacillati</taxon>
        <taxon>Actinomycetota</taxon>
        <taxon>Actinomycetes</taxon>
        <taxon>Kitasatosporales</taxon>
        <taxon>Streptomycetaceae</taxon>
        <taxon>Streptomyces</taxon>
    </lineage>
</organism>
<proteinExistence type="predicted"/>
<sequence>MKHEYEAKFLAIDVVGLQTQLAALGATQAFPRTLLTRKIFENDALEGGAWVRLRDEGTRSTLTLKQVTDATTINGTTEIETEVTDLHAMAEILRSLGMREVRYQENYREEWRLGEVAFDFDTWPDLPTFVEIEGPDEASVRQAAALLGLDYAEARFGSVDEIYKSEAGRDILAEPTLLFADADKQVLSRTSVPSE</sequence>
<dbReference type="Pfam" id="PF01928">
    <property type="entry name" value="CYTH"/>
    <property type="match status" value="1"/>
</dbReference>
<dbReference type="EMBL" id="CP108169">
    <property type="protein sequence ID" value="WTQ74930.1"/>
    <property type="molecule type" value="Genomic_DNA"/>
</dbReference>
<name>A0AAU1LU16_9ACTN</name>
<dbReference type="SUPFAM" id="SSF55154">
    <property type="entry name" value="CYTH-like phosphatases"/>
    <property type="match status" value="1"/>
</dbReference>
<accession>A0AAU1LU16</accession>
<dbReference type="CDD" id="cd07890">
    <property type="entry name" value="CYTH-like_AC_IV-like"/>
    <property type="match status" value="1"/>
</dbReference>
<reference evidence="2" key="1">
    <citation type="submission" date="2022-10" db="EMBL/GenBank/DDBJ databases">
        <title>The complete genomes of actinobacterial strains from the NBC collection.</title>
        <authorList>
            <person name="Joergensen T.S."/>
            <person name="Alvarez Arevalo M."/>
            <person name="Sterndorff E.B."/>
            <person name="Faurdal D."/>
            <person name="Vuksanovic O."/>
            <person name="Mourched A.-S."/>
            <person name="Charusanti P."/>
            <person name="Shaw S."/>
            <person name="Blin K."/>
            <person name="Weber T."/>
        </authorList>
    </citation>
    <scope>NUCLEOTIDE SEQUENCE</scope>
    <source>
        <strain evidence="2">NBC_00148</strain>
    </source>
</reference>